<dbReference type="eggNOG" id="ENOG502R74Z">
    <property type="taxonomic scope" value="Eukaryota"/>
</dbReference>
<gene>
    <name evidence="1" type="ORF">CFIO01_06634</name>
</gene>
<reference evidence="1 2" key="1">
    <citation type="submission" date="2014-02" db="EMBL/GenBank/DDBJ databases">
        <title>The genome sequence of Colletotrichum fioriniae PJ7.</title>
        <authorList>
            <person name="Baroncelli R."/>
            <person name="Thon M.R."/>
        </authorList>
    </citation>
    <scope>NUCLEOTIDE SEQUENCE [LARGE SCALE GENOMIC DNA]</scope>
    <source>
        <strain evidence="1 2">PJ7</strain>
    </source>
</reference>
<organism evidence="1 2">
    <name type="scientific">Colletotrichum fioriniae PJ7</name>
    <dbReference type="NCBI Taxonomy" id="1445577"/>
    <lineage>
        <taxon>Eukaryota</taxon>
        <taxon>Fungi</taxon>
        <taxon>Dikarya</taxon>
        <taxon>Ascomycota</taxon>
        <taxon>Pezizomycotina</taxon>
        <taxon>Sordariomycetes</taxon>
        <taxon>Hypocreomycetidae</taxon>
        <taxon>Glomerellales</taxon>
        <taxon>Glomerellaceae</taxon>
        <taxon>Colletotrichum</taxon>
        <taxon>Colletotrichum acutatum species complex</taxon>
    </lineage>
</organism>
<dbReference type="OrthoDB" id="4848273at2759"/>
<dbReference type="AlphaFoldDB" id="A0A010Q8Q1"/>
<dbReference type="Proteomes" id="UP000020467">
    <property type="component" value="Unassembled WGS sequence"/>
</dbReference>
<dbReference type="KEGG" id="cfj:CFIO01_06634"/>
<keyword evidence="2" id="KW-1185">Reference proteome</keyword>
<proteinExistence type="predicted"/>
<sequence length="218" mass="25630">MFLSYFHLQQVFGHREERPYLTTFECSLLERLSAQMQEQYTAQGQIRDIEEQKMPVVRLRLSKIQDDIAFLERQIETETRGRAAAKRRQDELKGEKEELGKVIRMAQEGVKVAEVSRMAAVETAAEIRNDIKELHGISGRAEKDQWIHRRLQKHADEEKLLRAQAEAMFGPNWEKRVTAHFRNRFQSLYYHPDRVIFLPTCCAMMLKPMQLSERGGRL</sequence>
<evidence type="ECO:0000313" key="2">
    <source>
        <dbReference type="Proteomes" id="UP000020467"/>
    </source>
</evidence>
<accession>A0A010Q8Q1</accession>
<evidence type="ECO:0000313" key="1">
    <source>
        <dbReference type="EMBL" id="EXF76257.1"/>
    </source>
</evidence>
<dbReference type="EMBL" id="JARH01000861">
    <property type="protein sequence ID" value="EXF76257.1"/>
    <property type="molecule type" value="Genomic_DNA"/>
</dbReference>
<protein>
    <submittedName>
        <fullName evidence="1">Uncharacterized protein</fullName>
    </submittedName>
</protein>
<name>A0A010Q8Q1_9PEZI</name>
<comment type="caution">
    <text evidence="1">The sequence shown here is derived from an EMBL/GenBank/DDBJ whole genome shotgun (WGS) entry which is preliminary data.</text>
</comment>
<dbReference type="HOGENOM" id="CLU_1266776_0_0_1"/>